<evidence type="ECO:0000256" key="8">
    <source>
        <dbReference type="ARBA" id="ARBA00022692"/>
    </source>
</evidence>
<dbReference type="GO" id="GO:0016020">
    <property type="term" value="C:membrane"/>
    <property type="evidence" value="ECO:0007669"/>
    <property type="project" value="UniProtKB-SubCell"/>
</dbReference>
<dbReference type="EC" id="2.1.1.334" evidence="4"/>
<dbReference type="AlphaFoldDB" id="A0A1X1UIV4"/>
<feature type="transmembrane region" description="Helical" evidence="12">
    <location>
        <begin position="45"/>
        <end position="65"/>
    </location>
</feature>
<dbReference type="PANTHER" id="PTHR31040">
    <property type="entry name" value="NURIM"/>
    <property type="match status" value="1"/>
</dbReference>
<evidence type="ECO:0000256" key="4">
    <source>
        <dbReference type="ARBA" id="ARBA00012149"/>
    </source>
</evidence>
<keyword evidence="15" id="KW-1185">Reference proteome</keyword>
<dbReference type="STRING" id="292462.AWC05_10250"/>
<keyword evidence="7" id="KW-0949">S-adenosyl-L-methionine</keyword>
<dbReference type="Gene3D" id="1.20.120.1630">
    <property type="match status" value="1"/>
</dbReference>
<evidence type="ECO:0000256" key="7">
    <source>
        <dbReference type="ARBA" id="ARBA00022691"/>
    </source>
</evidence>
<proteinExistence type="inferred from homology"/>
<keyword evidence="10 12" id="KW-0472">Membrane</keyword>
<protein>
    <recommendedName>
        <fullName evidence="4">methanethiol S-methyltransferase</fullName>
        <ecNumber evidence="4">2.1.1.334</ecNumber>
    </recommendedName>
</protein>
<dbReference type="PANTHER" id="PTHR31040:SF1">
    <property type="entry name" value="NURIM"/>
    <property type="match status" value="1"/>
</dbReference>
<dbReference type="OrthoDB" id="9789029at2"/>
<comment type="catalytic activity">
    <reaction evidence="11">
        <text>methanethiol + S-adenosyl-L-methionine = dimethyl sulfide + S-adenosyl-L-homocysteine + H(+)</text>
        <dbReference type="Rhea" id="RHEA:50428"/>
        <dbReference type="ChEBI" id="CHEBI:15378"/>
        <dbReference type="ChEBI" id="CHEBI:16007"/>
        <dbReference type="ChEBI" id="CHEBI:17437"/>
        <dbReference type="ChEBI" id="CHEBI:57856"/>
        <dbReference type="ChEBI" id="CHEBI:59789"/>
        <dbReference type="EC" id="2.1.1.334"/>
    </reaction>
</comment>
<name>A0A1X1UIV4_MYCFL</name>
<evidence type="ECO:0000256" key="1">
    <source>
        <dbReference type="ARBA" id="ARBA00002096"/>
    </source>
</evidence>
<evidence type="ECO:0000256" key="6">
    <source>
        <dbReference type="ARBA" id="ARBA00022679"/>
    </source>
</evidence>
<evidence type="ECO:0000256" key="5">
    <source>
        <dbReference type="ARBA" id="ARBA00022603"/>
    </source>
</evidence>
<sequence>MSRYLTICYGAVAYLLFLVSFTYAIGFVGNIWVPRSVDHALSAPMGLAVLIDVLLLGVFAIQHSVMARPAFKRWWTRFVPSSIERSTYVVLASGALLLLYWQWRTLPDVVWDVSLPAARVVLWALFWLGWATVFFSSFMVSHFDLFGLRQVYLAWRGKPYRDLDFRVRYLYRVVRHPLMLGFLIAFWSTPTMTAGHLLFSLATTGYILIAVRLEEHDLVESVGEQYLAYRREVPALVPGMRRHPHAAARPHH</sequence>
<dbReference type="NCBIfam" id="NF045656">
    <property type="entry name" value="MeththiolMtaseMddA"/>
    <property type="match status" value="1"/>
</dbReference>
<dbReference type="RefSeq" id="WP_085220041.1">
    <property type="nucleotide sequence ID" value="NZ_AP022576.1"/>
</dbReference>
<comment type="function">
    <text evidence="1">Catalyzes the methylation of methanethiol (MeSH) to yield dimethylsulphide (DMS).</text>
</comment>
<evidence type="ECO:0000256" key="10">
    <source>
        <dbReference type="ARBA" id="ARBA00023136"/>
    </source>
</evidence>
<evidence type="ECO:0000256" key="11">
    <source>
        <dbReference type="ARBA" id="ARBA00048134"/>
    </source>
</evidence>
<feature type="transmembrane region" description="Helical" evidence="12">
    <location>
        <begin position="123"/>
        <end position="148"/>
    </location>
</feature>
<evidence type="ECO:0000313" key="15">
    <source>
        <dbReference type="Proteomes" id="UP000193010"/>
    </source>
</evidence>
<dbReference type="InterPro" id="IPR054700">
    <property type="entry name" value="MddA"/>
</dbReference>
<feature type="transmembrane region" description="Helical" evidence="12">
    <location>
        <begin position="12"/>
        <end position="33"/>
    </location>
</feature>
<dbReference type="Pfam" id="PF07298">
    <property type="entry name" value="NnrU"/>
    <property type="match status" value="1"/>
</dbReference>
<feature type="transmembrane region" description="Helical" evidence="12">
    <location>
        <begin position="86"/>
        <end position="103"/>
    </location>
</feature>
<evidence type="ECO:0000259" key="13">
    <source>
        <dbReference type="Pfam" id="PF07298"/>
    </source>
</evidence>
<keyword evidence="5" id="KW-0489">Methyltransferase</keyword>
<comment type="caution">
    <text evidence="14">The sequence shown here is derived from an EMBL/GenBank/DDBJ whole genome shotgun (WGS) entry which is preliminary data.</text>
</comment>
<keyword evidence="8 12" id="KW-0812">Transmembrane</keyword>
<organism evidence="14 15">
    <name type="scientific">Mycobacterium florentinum</name>
    <dbReference type="NCBI Taxonomy" id="292462"/>
    <lineage>
        <taxon>Bacteria</taxon>
        <taxon>Bacillati</taxon>
        <taxon>Actinomycetota</taxon>
        <taxon>Actinomycetes</taxon>
        <taxon>Mycobacteriales</taxon>
        <taxon>Mycobacteriaceae</taxon>
        <taxon>Mycobacterium</taxon>
        <taxon>Mycobacterium simiae complex</taxon>
    </lineage>
</organism>
<feature type="domain" description="NnrU" evidence="13">
    <location>
        <begin position="53"/>
        <end position="189"/>
    </location>
</feature>
<evidence type="ECO:0000256" key="3">
    <source>
        <dbReference type="ARBA" id="ARBA00010631"/>
    </source>
</evidence>
<accession>A0A1X1UIV4</accession>
<dbReference type="GO" id="GO:0032259">
    <property type="term" value="P:methylation"/>
    <property type="evidence" value="ECO:0007669"/>
    <property type="project" value="UniProtKB-KW"/>
</dbReference>
<evidence type="ECO:0000313" key="14">
    <source>
        <dbReference type="EMBL" id="ORV56579.1"/>
    </source>
</evidence>
<comment type="similarity">
    <text evidence="3">Belongs to the nurim family.</text>
</comment>
<comment type="subcellular location">
    <subcellularLocation>
        <location evidence="2">Membrane</location>
        <topology evidence="2">Multi-pass membrane protein</topology>
    </subcellularLocation>
</comment>
<evidence type="ECO:0000256" key="9">
    <source>
        <dbReference type="ARBA" id="ARBA00022989"/>
    </source>
</evidence>
<dbReference type="Proteomes" id="UP000193010">
    <property type="component" value="Unassembled WGS sequence"/>
</dbReference>
<evidence type="ECO:0000256" key="12">
    <source>
        <dbReference type="SAM" id="Phobius"/>
    </source>
</evidence>
<dbReference type="EMBL" id="LQOV01000004">
    <property type="protein sequence ID" value="ORV56579.1"/>
    <property type="molecule type" value="Genomic_DNA"/>
</dbReference>
<dbReference type="InterPro" id="IPR033580">
    <property type="entry name" value="Nurim-like"/>
</dbReference>
<reference evidence="14 15" key="1">
    <citation type="submission" date="2016-01" db="EMBL/GenBank/DDBJ databases">
        <title>The new phylogeny of the genus Mycobacterium.</title>
        <authorList>
            <person name="Tarcisio F."/>
            <person name="Conor M."/>
            <person name="Antonella G."/>
            <person name="Elisabetta G."/>
            <person name="Giulia F.S."/>
            <person name="Sara T."/>
            <person name="Anna F."/>
            <person name="Clotilde B."/>
            <person name="Roberto B."/>
            <person name="Veronica D.S."/>
            <person name="Fabio R."/>
            <person name="Monica P."/>
            <person name="Olivier J."/>
            <person name="Enrico T."/>
            <person name="Nicola S."/>
        </authorList>
    </citation>
    <scope>NUCLEOTIDE SEQUENCE [LARGE SCALE GENOMIC DNA]</scope>
    <source>
        <strain evidence="14 15">DSM 44852</strain>
    </source>
</reference>
<keyword evidence="6" id="KW-0808">Transferase</keyword>
<gene>
    <name evidence="14" type="ORF">AWC05_10250</name>
</gene>
<keyword evidence="9 12" id="KW-1133">Transmembrane helix</keyword>
<evidence type="ECO:0000256" key="2">
    <source>
        <dbReference type="ARBA" id="ARBA00004141"/>
    </source>
</evidence>
<dbReference type="InterPro" id="IPR009915">
    <property type="entry name" value="NnrU_dom"/>
</dbReference>
<dbReference type="GO" id="GO:0008168">
    <property type="term" value="F:methyltransferase activity"/>
    <property type="evidence" value="ECO:0007669"/>
    <property type="project" value="UniProtKB-KW"/>
</dbReference>